<organism evidence="3 4">
    <name type="scientific">Bifiguratus adelaidae</name>
    <dbReference type="NCBI Taxonomy" id="1938954"/>
    <lineage>
        <taxon>Eukaryota</taxon>
        <taxon>Fungi</taxon>
        <taxon>Fungi incertae sedis</taxon>
        <taxon>Mucoromycota</taxon>
        <taxon>Mucoromycotina</taxon>
        <taxon>Endogonomycetes</taxon>
        <taxon>Endogonales</taxon>
        <taxon>Endogonales incertae sedis</taxon>
        <taxon>Bifiguratus</taxon>
    </lineage>
</organism>
<feature type="compositionally biased region" description="Basic residues" evidence="2">
    <location>
        <begin position="787"/>
        <end position="802"/>
    </location>
</feature>
<keyword evidence="1" id="KW-0175">Coiled coil</keyword>
<feature type="region of interest" description="Disordered" evidence="2">
    <location>
        <begin position="852"/>
        <end position="959"/>
    </location>
</feature>
<evidence type="ECO:0000256" key="1">
    <source>
        <dbReference type="SAM" id="Coils"/>
    </source>
</evidence>
<dbReference type="Proteomes" id="UP000242875">
    <property type="component" value="Unassembled WGS sequence"/>
</dbReference>
<dbReference type="AlphaFoldDB" id="A0A261Y6I5"/>
<protein>
    <submittedName>
        <fullName evidence="3">Uncharacterized protein</fullName>
    </submittedName>
</protein>
<feature type="compositionally biased region" description="Polar residues" evidence="2">
    <location>
        <begin position="708"/>
        <end position="722"/>
    </location>
</feature>
<feature type="region of interest" description="Disordered" evidence="2">
    <location>
        <begin position="520"/>
        <end position="548"/>
    </location>
</feature>
<sequence>MTIGDGNDKSKCRQHVELEKECMVSLPSMSSLGDNGAALVAASWDRDGIKSPSSLQCCCGKEDCRHLNAFKQQARSLESKLTAAAEIGQALLQQKQQLSETSERALAEVRKERDEAERRYASARSDLEALQVQYDQATKESDSRHRYIQKLEKTIATLHSDLDRVSADHALVLEQKRSTMSELERLRVVEALVSQGVDGKEALMAQLEDYKQEIAIVRRNEIALEAKNKKATARHEQLQHQYEKLKREHQILQSAADRYKDLSWLKESNEKLRNDVLKLTSTYNTPAADLQSNHLINMIKELAAANHKHKTEIVELKEMLADARTELDEVREHTAVSSKEENDSVVTERDPLKVGDSLLVKSTKADDSLTQVSSSPSQPASTIIHHHYHYHVHGSNNRPPSVITTKVIEHGTADSVPSGKIQDISDTIVAPQLSSSHSQTNRSKRTNSLLSASLSIDLPGRTVACDSKSPKSPTEKSMVPAAQGPTPRASNSVPLSNSSHSLNKKGLTITAVRNRRLTNDAATTPSPLNNVRSPIPNSPIMSPQRPASVCSNVSSQKEQEPPYHQLQRFGNNILDRLKATDIRALNRRLRRTFDILELSNMSNSIIDNIIADIEVLRERFKWVDRAISQAQEYVDNAHPLLSEPFSAEDFFLMVVLTQTCLAEIGRQRMTINDLQVEYVKKVEDNHKLMEAQLQTPAQDLAKTDAARPSSTENSTGWFSSVFNPKASEKKSNSSWTGWARSLTSGQGSVASTDAKSPSSGQEYTSSSRMRRARSHESFIDGRSSRSRDRHRRRSRSGHRHERQHSSGVTSAVEIPRGRQPSANGYRGATSYLASSVFAIKGGLEAVLSEVLDDDPEPIPRPRKSNSKLSSDIRGGTLPRRSTDRPRARFPSPEDLKKPTNGNLEPSMSDVTSKSTATESSGSTVSTKSGQRSRSRPPTPDTIESSPYQRLPTAEWVGKR</sequence>
<proteinExistence type="predicted"/>
<name>A0A261Y6I5_9FUNG</name>
<keyword evidence="4" id="KW-1185">Reference proteome</keyword>
<feature type="region of interest" description="Disordered" evidence="2">
    <location>
        <begin position="331"/>
        <end position="350"/>
    </location>
</feature>
<feature type="compositionally biased region" description="Basic and acidic residues" evidence="2">
    <location>
        <begin position="880"/>
        <end position="897"/>
    </location>
</feature>
<evidence type="ECO:0000313" key="4">
    <source>
        <dbReference type="Proteomes" id="UP000242875"/>
    </source>
</evidence>
<evidence type="ECO:0000313" key="3">
    <source>
        <dbReference type="EMBL" id="OZJ06213.1"/>
    </source>
</evidence>
<evidence type="ECO:0000256" key="2">
    <source>
        <dbReference type="SAM" id="MobiDB-lite"/>
    </source>
</evidence>
<feature type="compositionally biased region" description="Polar residues" evidence="2">
    <location>
        <begin position="520"/>
        <end position="532"/>
    </location>
</feature>
<feature type="compositionally biased region" description="Basic and acidic residues" evidence="2">
    <location>
        <begin position="774"/>
        <end position="786"/>
    </location>
</feature>
<feature type="compositionally biased region" description="Low complexity" evidence="2">
    <location>
        <begin position="490"/>
        <end position="501"/>
    </location>
</feature>
<feature type="coiled-coil region" evidence="1">
    <location>
        <begin position="200"/>
        <end position="262"/>
    </location>
</feature>
<comment type="caution">
    <text evidence="3">The sequence shown here is derived from an EMBL/GenBank/DDBJ whole genome shotgun (WGS) entry which is preliminary data.</text>
</comment>
<reference evidence="3 4" key="1">
    <citation type="journal article" date="2017" name="Mycologia">
        <title>Bifiguratus adelaidae, gen. et sp. nov., a new member of Mucoromycotina in endophytic and soil-dwelling habitats.</title>
        <authorList>
            <person name="Torres-Cruz T.J."/>
            <person name="Billingsley Tobias T.L."/>
            <person name="Almatruk M."/>
            <person name="Hesse C."/>
            <person name="Kuske C.R."/>
            <person name="Desiro A."/>
            <person name="Benucci G.M."/>
            <person name="Bonito G."/>
            <person name="Stajich J.E."/>
            <person name="Dunlap C."/>
            <person name="Arnold A.E."/>
            <person name="Porras-Alfaro A."/>
        </authorList>
    </citation>
    <scope>NUCLEOTIDE SEQUENCE [LARGE SCALE GENOMIC DNA]</scope>
    <source>
        <strain evidence="3 4">AZ0501</strain>
    </source>
</reference>
<dbReference type="EMBL" id="MVBO01000005">
    <property type="protein sequence ID" value="OZJ06213.1"/>
    <property type="molecule type" value="Genomic_DNA"/>
</dbReference>
<feature type="region of interest" description="Disordered" evidence="2">
    <location>
        <begin position="461"/>
        <end position="501"/>
    </location>
</feature>
<dbReference type="OrthoDB" id="4088568at2759"/>
<feature type="compositionally biased region" description="Polar residues" evidence="2">
    <location>
        <begin position="899"/>
        <end position="931"/>
    </location>
</feature>
<feature type="compositionally biased region" description="Polar residues" evidence="2">
    <location>
        <begin position="732"/>
        <end position="767"/>
    </location>
</feature>
<gene>
    <name evidence="3" type="ORF">BZG36_00834</name>
</gene>
<accession>A0A261Y6I5</accession>
<feature type="coiled-coil region" evidence="1">
    <location>
        <begin position="67"/>
        <end position="168"/>
    </location>
</feature>
<feature type="region of interest" description="Disordered" evidence="2">
    <location>
        <begin position="691"/>
        <end position="825"/>
    </location>
</feature>